<feature type="transmembrane region" description="Helical" evidence="1">
    <location>
        <begin position="7"/>
        <end position="26"/>
    </location>
</feature>
<dbReference type="RefSeq" id="WP_169683632.1">
    <property type="nucleotide sequence ID" value="NZ_JABBNU010000010.1"/>
</dbReference>
<evidence type="ECO:0000313" key="2">
    <source>
        <dbReference type="EMBL" id="NMM49975.1"/>
    </source>
</evidence>
<dbReference type="EMBL" id="JABBNU010000010">
    <property type="protein sequence ID" value="NMM49975.1"/>
    <property type="molecule type" value="Genomic_DNA"/>
</dbReference>
<protein>
    <submittedName>
        <fullName evidence="2">Uncharacterized protein</fullName>
    </submittedName>
</protein>
<proteinExistence type="predicted"/>
<feature type="transmembrane region" description="Helical" evidence="1">
    <location>
        <begin position="66"/>
        <end position="84"/>
    </location>
</feature>
<keyword evidence="1" id="KW-0472">Membrane</keyword>
<feature type="transmembrane region" description="Helical" evidence="1">
    <location>
        <begin position="32"/>
        <end position="54"/>
    </location>
</feature>
<name>A0A848J391_9BACT</name>
<evidence type="ECO:0000256" key="1">
    <source>
        <dbReference type="SAM" id="Phobius"/>
    </source>
</evidence>
<accession>A0A848J391</accession>
<feature type="transmembrane region" description="Helical" evidence="1">
    <location>
        <begin position="96"/>
        <end position="115"/>
    </location>
</feature>
<keyword evidence="3" id="KW-1185">Reference proteome</keyword>
<comment type="caution">
    <text evidence="2">The sequence shown here is derived from an EMBL/GenBank/DDBJ whole genome shotgun (WGS) entry which is preliminary data.</text>
</comment>
<keyword evidence="1" id="KW-1133">Transmembrane helix</keyword>
<gene>
    <name evidence="2" type="ORF">HH304_16330</name>
</gene>
<evidence type="ECO:0000313" key="3">
    <source>
        <dbReference type="Proteomes" id="UP000559010"/>
    </source>
</evidence>
<reference evidence="2 3" key="1">
    <citation type="submission" date="2020-04" db="EMBL/GenBank/DDBJ databases">
        <title>Flammeovirgaceae bacterium KN852 isolated from deep sea.</title>
        <authorList>
            <person name="Zhang D.-C."/>
        </authorList>
    </citation>
    <scope>NUCLEOTIDE SEQUENCE [LARGE SCALE GENOMIC DNA]</scope>
    <source>
        <strain evidence="2 3">KN852</strain>
    </source>
</reference>
<sequence>MMIKINFYLQLFQFSIIIMLLLASIFNVEILVYVMLLAMPLGFTQFLSGMWFSFSQYYRSKGWIRYFLYATLILISIPLCNYLIDLIGIRNFKDNYIFPFYIINCSIAALSHWYLTFKTYRHA</sequence>
<keyword evidence="1" id="KW-0812">Transmembrane</keyword>
<dbReference type="Proteomes" id="UP000559010">
    <property type="component" value="Unassembled WGS sequence"/>
</dbReference>
<dbReference type="AlphaFoldDB" id="A0A848J391"/>
<organism evidence="2 3">
    <name type="scientific">Marinigracilibium pacificum</name>
    <dbReference type="NCBI Taxonomy" id="2729599"/>
    <lineage>
        <taxon>Bacteria</taxon>
        <taxon>Pseudomonadati</taxon>
        <taxon>Bacteroidota</taxon>
        <taxon>Cytophagia</taxon>
        <taxon>Cytophagales</taxon>
        <taxon>Flammeovirgaceae</taxon>
        <taxon>Marinigracilibium</taxon>
    </lineage>
</organism>